<dbReference type="EMBL" id="CAJNJA010056931">
    <property type="protein sequence ID" value="CAE7860479.1"/>
    <property type="molecule type" value="Genomic_DNA"/>
</dbReference>
<accession>A0A813AA28</accession>
<keyword evidence="3" id="KW-1185">Reference proteome</keyword>
<evidence type="ECO:0000256" key="1">
    <source>
        <dbReference type="SAM" id="MobiDB-lite"/>
    </source>
</evidence>
<feature type="region of interest" description="Disordered" evidence="1">
    <location>
        <begin position="1"/>
        <end position="22"/>
    </location>
</feature>
<feature type="region of interest" description="Disordered" evidence="1">
    <location>
        <begin position="47"/>
        <end position="86"/>
    </location>
</feature>
<reference evidence="2" key="1">
    <citation type="submission" date="2021-02" db="EMBL/GenBank/DDBJ databases">
        <authorList>
            <person name="Dougan E. K."/>
            <person name="Rhodes N."/>
            <person name="Thang M."/>
            <person name="Chan C."/>
        </authorList>
    </citation>
    <scope>NUCLEOTIDE SEQUENCE</scope>
</reference>
<dbReference type="Proteomes" id="UP000601435">
    <property type="component" value="Unassembled WGS sequence"/>
</dbReference>
<protein>
    <submittedName>
        <fullName evidence="2">Uncharacterized protein</fullName>
    </submittedName>
</protein>
<sequence length="86" mass="8868">KCKPLATQASRTTRAADAMPSRRPFAASAAAAALLCLVRRAGQGGRLFASPAKPIGPPRPASLRRPARSAWSGSGGEIDDVLRSVS</sequence>
<comment type="caution">
    <text evidence="2">The sequence shown here is derived from an EMBL/GenBank/DDBJ whole genome shotgun (WGS) entry which is preliminary data.</text>
</comment>
<feature type="non-terminal residue" evidence="2">
    <location>
        <position position="1"/>
    </location>
</feature>
<evidence type="ECO:0000313" key="2">
    <source>
        <dbReference type="EMBL" id="CAE7860479.1"/>
    </source>
</evidence>
<gene>
    <name evidence="2" type="ORF">SNEC2469_LOCUS27231</name>
</gene>
<name>A0A813AA28_9DINO</name>
<feature type="compositionally biased region" description="Low complexity" evidence="1">
    <location>
        <begin position="61"/>
        <end position="72"/>
    </location>
</feature>
<dbReference type="AlphaFoldDB" id="A0A813AA28"/>
<organism evidence="2 3">
    <name type="scientific">Symbiodinium necroappetens</name>
    <dbReference type="NCBI Taxonomy" id="1628268"/>
    <lineage>
        <taxon>Eukaryota</taxon>
        <taxon>Sar</taxon>
        <taxon>Alveolata</taxon>
        <taxon>Dinophyceae</taxon>
        <taxon>Suessiales</taxon>
        <taxon>Symbiodiniaceae</taxon>
        <taxon>Symbiodinium</taxon>
    </lineage>
</organism>
<feature type="non-terminal residue" evidence="2">
    <location>
        <position position="86"/>
    </location>
</feature>
<evidence type="ECO:0000313" key="3">
    <source>
        <dbReference type="Proteomes" id="UP000601435"/>
    </source>
</evidence>
<proteinExistence type="predicted"/>